<gene>
    <name evidence="1" type="ORF">M9979_12730</name>
</gene>
<comment type="caution">
    <text evidence="1">The sequence shown here is derived from an EMBL/GenBank/DDBJ whole genome shotgun (WGS) entry which is preliminary data.</text>
</comment>
<proteinExistence type="predicted"/>
<sequence length="92" mass="9709">MSSNDNHLPPPVEAPPPDAQGQAALLLVESLIHALVGRSVMTLEEGVEIVQTAIDVQVDVARAAGAAGAPMWQAHALLTRVAETLRIDIARR</sequence>
<protein>
    <submittedName>
        <fullName evidence="1">Uncharacterized protein</fullName>
    </submittedName>
</protein>
<organism evidence="1 2">
    <name type="scientific">Sphingomonas liriopis</name>
    <dbReference type="NCBI Taxonomy" id="2949094"/>
    <lineage>
        <taxon>Bacteria</taxon>
        <taxon>Pseudomonadati</taxon>
        <taxon>Pseudomonadota</taxon>
        <taxon>Alphaproteobacteria</taxon>
        <taxon>Sphingomonadales</taxon>
        <taxon>Sphingomonadaceae</taxon>
        <taxon>Sphingomonas</taxon>
    </lineage>
</organism>
<reference evidence="1" key="1">
    <citation type="submission" date="2022-05" db="EMBL/GenBank/DDBJ databases">
        <title>Sphingomonas sp. strain RP10 Genome sequencing and assembly.</title>
        <authorList>
            <person name="Kim I."/>
        </authorList>
    </citation>
    <scope>NUCLEOTIDE SEQUENCE</scope>
    <source>
        <strain evidence="1">RP10</strain>
    </source>
</reference>
<evidence type="ECO:0000313" key="1">
    <source>
        <dbReference type="EMBL" id="MCP3735739.1"/>
    </source>
</evidence>
<dbReference type="AlphaFoldDB" id="A0A9X2HYG9"/>
<dbReference type="Proteomes" id="UP001139486">
    <property type="component" value="Unassembled WGS sequence"/>
</dbReference>
<evidence type="ECO:0000313" key="2">
    <source>
        <dbReference type="Proteomes" id="UP001139486"/>
    </source>
</evidence>
<keyword evidence="2" id="KW-1185">Reference proteome</keyword>
<dbReference type="EMBL" id="JAMLDY010000015">
    <property type="protein sequence ID" value="MCP3735739.1"/>
    <property type="molecule type" value="Genomic_DNA"/>
</dbReference>
<dbReference type="RefSeq" id="WP_254289739.1">
    <property type="nucleotide sequence ID" value="NZ_JAMLDY010000015.1"/>
</dbReference>
<name>A0A9X2HYG9_9SPHN</name>
<accession>A0A9X2HYG9</accession>